<evidence type="ECO:0000259" key="1">
    <source>
        <dbReference type="PROSITE" id="PS50987"/>
    </source>
</evidence>
<dbReference type="PANTHER" id="PTHR39168:SF1">
    <property type="entry name" value="TRANSCRIPTIONAL REGULATORY PROTEIN"/>
    <property type="match status" value="1"/>
</dbReference>
<keyword evidence="3" id="KW-1185">Reference proteome</keyword>
<proteinExistence type="predicted"/>
<dbReference type="CDD" id="cd00090">
    <property type="entry name" value="HTH_ARSR"/>
    <property type="match status" value="1"/>
</dbReference>
<dbReference type="InterPro" id="IPR052543">
    <property type="entry name" value="HTH_Metal-responsive_Reg"/>
</dbReference>
<sequence>MLTTTGIAQIAALVGDPTRTAMLIALMDGRALTSTELAHVAGITPQTASGHLARLTDARLLTVERQGRHRYHRLASATVATMIEGIMAVAAEPINRPSRAVRTGPRDAAMRRARSCYDHLAGEIAVTIADRMIERGHIGHLARGSELTIEGAAFLRSIGVDVDVALLRVSRRRLFCRPCLDWSERRPHIAGTVGAALLTACFEHGWMRPTAGCRTLAITRAGIHALDAHFSIRGEWPISG</sequence>
<dbReference type="SMART" id="SM00418">
    <property type="entry name" value="HTH_ARSR"/>
    <property type="match status" value="1"/>
</dbReference>
<dbReference type="Proteomes" id="UP001404104">
    <property type="component" value="Unassembled WGS sequence"/>
</dbReference>
<dbReference type="PANTHER" id="PTHR39168">
    <property type="entry name" value="TRANSCRIPTIONAL REGULATOR-RELATED"/>
    <property type="match status" value="1"/>
</dbReference>
<comment type="caution">
    <text evidence="2">The sequence shown here is derived from an EMBL/GenBank/DDBJ whole genome shotgun (WGS) entry which is preliminary data.</text>
</comment>
<accession>A0ABU9XRR8</accession>
<dbReference type="EMBL" id="JBDIMF010000003">
    <property type="protein sequence ID" value="MEN2786516.1"/>
    <property type="molecule type" value="Genomic_DNA"/>
</dbReference>
<feature type="domain" description="HTH arsR-type" evidence="1">
    <location>
        <begin position="1"/>
        <end position="94"/>
    </location>
</feature>
<dbReference type="Pfam" id="PF12840">
    <property type="entry name" value="HTH_20"/>
    <property type="match status" value="1"/>
</dbReference>
<dbReference type="InterPro" id="IPR011991">
    <property type="entry name" value="ArsR-like_HTH"/>
</dbReference>
<organism evidence="2 3">
    <name type="scientific">Sphingomonas qilianensis</name>
    <dbReference type="NCBI Taxonomy" id="1736690"/>
    <lineage>
        <taxon>Bacteria</taxon>
        <taxon>Pseudomonadati</taxon>
        <taxon>Pseudomonadota</taxon>
        <taxon>Alphaproteobacteria</taxon>
        <taxon>Sphingomonadales</taxon>
        <taxon>Sphingomonadaceae</taxon>
        <taxon>Sphingomonas</taxon>
    </lineage>
</organism>
<dbReference type="InterPro" id="IPR036390">
    <property type="entry name" value="WH_DNA-bd_sf"/>
</dbReference>
<protein>
    <submittedName>
        <fullName evidence="2">Helix-turn-helix transcriptional regulator</fullName>
    </submittedName>
</protein>
<name>A0ABU9XRR8_9SPHN</name>
<dbReference type="SUPFAM" id="SSF46785">
    <property type="entry name" value="Winged helix' DNA-binding domain"/>
    <property type="match status" value="1"/>
</dbReference>
<evidence type="ECO:0000313" key="2">
    <source>
        <dbReference type="EMBL" id="MEN2786516.1"/>
    </source>
</evidence>
<dbReference type="RefSeq" id="WP_345864324.1">
    <property type="nucleotide sequence ID" value="NZ_JBDIMF010000003.1"/>
</dbReference>
<reference evidence="2 3" key="1">
    <citation type="submission" date="2024-05" db="EMBL/GenBank/DDBJ databases">
        <authorList>
            <person name="Liu Q."/>
            <person name="Xin Y.-H."/>
        </authorList>
    </citation>
    <scope>NUCLEOTIDE SEQUENCE [LARGE SCALE GENOMIC DNA]</scope>
    <source>
        <strain evidence="2 3">CGMCC 1.15349</strain>
    </source>
</reference>
<evidence type="ECO:0000313" key="3">
    <source>
        <dbReference type="Proteomes" id="UP001404104"/>
    </source>
</evidence>
<gene>
    <name evidence="2" type="ORF">ABC969_08805</name>
</gene>
<dbReference type="PROSITE" id="PS50987">
    <property type="entry name" value="HTH_ARSR_2"/>
    <property type="match status" value="1"/>
</dbReference>
<dbReference type="InterPro" id="IPR001845">
    <property type="entry name" value="HTH_ArsR_DNA-bd_dom"/>
</dbReference>
<dbReference type="Gene3D" id="1.10.10.10">
    <property type="entry name" value="Winged helix-like DNA-binding domain superfamily/Winged helix DNA-binding domain"/>
    <property type="match status" value="1"/>
</dbReference>
<dbReference type="InterPro" id="IPR036388">
    <property type="entry name" value="WH-like_DNA-bd_sf"/>
</dbReference>